<feature type="region of interest" description="Disordered" evidence="6">
    <location>
        <begin position="1161"/>
        <end position="1183"/>
    </location>
</feature>
<keyword evidence="5" id="KW-0067">ATP-binding</keyword>
<dbReference type="Gene3D" id="3.40.50.300">
    <property type="entry name" value="P-loop containing nucleotide triphosphate hydrolases"/>
    <property type="match status" value="1"/>
</dbReference>
<dbReference type="GO" id="GO:0004386">
    <property type="term" value="F:helicase activity"/>
    <property type="evidence" value="ECO:0007669"/>
    <property type="project" value="UniProtKB-KW"/>
</dbReference>
<dbReference type="InterPro" id="IPR050628">
    <property type="entry name" value="SNF2_RAD54_helicase_TF"/>
</dbReference>
<keyword evidence="3" id="KW-0378">Hydrolase</keyword>
<dbReference type="Pfam" id="PF00271">
    <property type="entry name" value="Helicase_C"/>
    <property type="match status" value="1"/>
</dbReference>
<dbReference type="CDD" id="cd18008">
    <property type="entry name" value="DEXDc_SHPRH-like"/>
    <property type="match status" value="1"/>
</dbReference>
<dbReference type="Gene3D" id="3.40.50.720">
    <property type="entry name" value="NAD(P)-binding Rossmann-like Domain"/>
    <property type="match status" value="1"/>
</dbReference>
<evidence type="ECO:0000256" key="6">
    <source>
        <dbReference type="SAM" id="MobiDB-lite"/>
    </source>
</evidence>
<evidence type="ECO:0000259" key="8">
    <source>
        <dbReference type="PROSITE" id="PS51194"/>
    </source>
</evidence>
<name>A0A4S9M1E9_AURPU</name>
<dbReference type="Gene3D" id="3.30.40.10">
    <property type="entry name" value="Zinc/RING finger domain, C3HC4 (zinc finger)"/>
    <property type="match status" value="1"/>
</dbReference>
<keyword evidence="2" id="KW-0547">Nucleotide-binding</keyword>
<dbReference type="GO" id="GO:0016787">
    <property type="term" value="F:hydrolase activity"/>
    <property type="evidence" value="ECO:0007669"/>
    <property type="project" value="UniProtKB-KW"/>
</dbReference>
<dbReference type="InterPro" id="IPR000330">
    <property type="entry name" value="SNF2_N"/>
</dbReference>
<dbReference type="PROSITE" id="PS51192">
    <property type="entry name" value="HELICASE_ATP_BIND_1"/>
    <property type="match status" value="1"/>
</dbReference>
<feature type="domain" description="Helicase ATP-binding" evidence="7">
    <location>
        <begin position="762"/>
        <end position="971"/>
    </location>
</feature>
<feature type="region of interest" description="Disordered" evidence="6">
    <location>
        <begin position="1"/>
        <end position="24"/>
    </location>
</feature>
<dbReference type="Proteomes" id="UP000306584">
    <property type="component" value="Unassembled WGS sequence"/>
</dbReference>
<dbReference type="InterPro" id="IPR014001">
    <property type="entry name" value="Helicase_ATP-bd"/>
</dbReference>
<dbReference type="SUPFAM" id="SSF52540">
    <property type="entry name" value="P-loop containing nucleoside triphosphate hydrolases"/>
    <property type="match status" value="2"/>
</dbReference>
<dbReference type="Pfam" id="PF00106">
    <property type="entry name" value="adh_short"/>
    <property type="match status" value="1"/>
</dbReference>
<feature type="region of interest" description="Disordered" evidence="6">
    <location>
        <begin position="508"/>
        <end position="536"/>
    </location>
</feature>
<dbReference type="GO" id="GO:0005524">
    <property type="term" value="F:ATP binding"/>
    <property type="evidence" value="ECO:0007669"/>
    <property type="project" value="UniProtKB-KW"/>
</dbReference>
<feature type="compositionally biased region" description="Basic and acidic residues" evidence="6">
    <location>
        <begin position="604"/>
        <end position="619"/>
    </location>
</feature>
<dbReference type="InterPro" id="IPR001650">
    <property type="entry name" value="Helicase_C-like"/>
</dbReference>
<evidence type="ECO:0000259" key="7">
    <source>
        <dbReference type="PROSITE" id="PS51192"/>
    </source>
</evidence>
<dbReference type="PANTHER" id="PTHR45626:SF17">
    <property type="entry name" value="HELICASE-LIKE TRANSCRIPTION FACTOR"/>
    <property type="match status" value="1"/>
</dbReference>
<evidence type="ECO:0000256" key="5">
    <source>
        <dbReference type="ARBA" id="ARBA00022840"/>
    </source>
</evidence>
<evidence type="ECO:0000256" key="1">
    <source>
        <dbReference type="ARBA" id="ARBA00007025"/>
    </source>
</evidence>
<feature type="compositionally biased region" description="Basic and acidic residues" evidence="6">
    <location>
        <begin position="11"/>
        <end position="24"/>
    </location>
</feature>
<dbReference type="CDD" id="cd18793">
    <property type="entry name" value="SF2_C_SNF"/>
    <property type="match status" value="1"/>
</dbReference>
<dbReference type="GO" id="GO:0008094">
    <property type="term" value="F:ATP-dependent activity, acting on DNA"/>
    <property type="evidence" value="ECO:0007669"/>
    <property type="project" value="TreeGrafter"/>
</dbReference>
<evidence type="ECO:0008006" key="11">
    <source>
        <dbReference type="Google" id="ProtNLM"/>
    </source>
</evidence>
<evidence type="ECO:0000256" key="2">
    <source>
        <dbReference type="ARBA" id="ARBA00022741"/>
    </source>
</evidence>
<comment type="similarity">
    <text evidence="1">Belongs to the SNF2/RAD54 helicase family.</text>
</comment>
<dbReference type="InterPro" id="IPR027417">
    <property type="entry name" value="P-loop_NTPase"/>
</dbReference>
<protein>
    <recommendedName>
        <fullName evidence="11">Helicase C-terminal domain-containing protein</fullName>
    </recommendedName>
</protein>
<dbReference type="PROSITE" id="PS51194">
    <property type="entry name" value="HELICASE_CTER"/>
    <property type="match status" value="1"/>
</dbReference>
<evidence type="ECO:0000313" key="10">
    <source>
        <dbReference type="Proteomes" id="UP000306584"/>
    </source>
</evidence>
<keyword evidence="4" id="KW-0347">Helicase</keyword>
<dbReference type="SUPFAM" id="SSF51735">
    <property type="entry name" value="NAD(P)-binding Rossmann-fold domains"/>
    <property type="match status" value="1"/>
</dbReference>
<feature type="region of interest" description="Disordered" evidence="6">
    <location>
        <begin position="574"/>
        <end position="665"/>
    </location>
</feature>
<dbReference type="SMART" id="SM00487">
    <property type="entry name" value="DEXDc"/>
    <property type="match status" value="1"/>
</dbReference>
<dbReference type="GO" id="GO:0005634">
    <property type="term" value="C:nucleus"/>
    <property type="evidence" value="ECO:0007669"/>
    <property type="project" value="TreeGrafter"/>
</dbReference>
<organism evidence="9 10">
    <name type="scientific">Aureobasidium pullulans</name>
    <name type="common">Black yeast</name>
    <name type="synonym">Pullularia pullulans</name>
    <dbReference type="NCBI Taxonomy" id="5580"/>
    <lineage>
        <taxon>Eukaryota</taxon>
        <taxon>Fungi</taxon>
        <taxon>Dikarya</taxon>
        <taxon>Ascomycota</taxon>
        <taxon>Pezizomycotina</taxon>
        <taxon>Dothideomycetes</taxon>
        <taxon>Dothideomycetidae</taxon>
        <taxon>Dothideales</taxon>
        <taxon>Saccotheciaceae</taxon>
        <taxon>Aureobasidium</taxon>
    </lineage>
</organism>
<dbReference type="InterPro" id="IPR013083">
    <property type="entry name" value="Znf_RING/FYVE/PHD"/>
</dbReference>
<proteinExistence type="inferred from homology"/>
<feature type="domain" description="Helicase C-terminal" evidence="8">
    <location>
        <begin position="1289"/>
        <end position="1445"/>
    </location>
</feature>
<evidence type="ECO:0000256" key="4">
    <source>
        <dbReference type="ARBA" id="ARBA00022806"/>
    </source>
</evidence>
<evidence type="ECO:0000256" key="3">
    <source>
        <dbReference type="ARBA" id="ARBA00022801"/>
    </source>
</evidence>
<dbReference type="PANTHER" id="PTHR45626">
    <property type="entry name" value="TRANSCRIPTION TERMINATION FACTOR 2-RELATED"/>
    <property type="match status" value="1"/>
</dbReference>
<dbReference type="SMART" id="SM00490">
    <property type="entry name" value="HELICc"/>
    <property type="match status" value="1"/>
</dbReference>
<dbReference type="InterPro" id="IPR049730">
    <property type="entry name" value="SNF2/RAD54-like_C"/>
</dbReference>
<sequence>MSPPTQAYRPYLDRHQNLAGPGDERPTAIEVVKDLGLIGKLSDKTILITGCSAGLGVQAARALYLTGAKLYMTVRNEQKGQNAIEAIIKDAPQGQTVEMVHMDLGDFDSVRAAAKDFLSRSDRLDILINNAGVMNAPKGKTVSGFENHMGANHLGHFLFFQLLKPLLLSSSTPTQTSRVVNLSSYGHTMSPIRFDDINFENAEYNPWVAYGQSKTANIYMANSIDRLYGSQGLHAVSVHPGVIFDTELIRHTTDDVLADLGGKGPFEKSEKSPEQGAATTVWAALTPHFDNNGGVYCADVGESVAAGENAPLGGPEYLEFGAANHFEAHSITHCRHQVQSFPAPTINQSLTLNLTLYITLTIYLHFQYLLTLSLFAYALTICSSRSPTSPPFAYFNTFRLQQQPSSTTTTTTTSLVYNNNLRLPPVTSFCAVRRTTLDLSVLWLGCLDLSDSEKFLTTTNCWPSTFTTRRYHNPDIFDRKHNFIPNSYLTLDTLRRMTNLTQVPSMTEVSEVAAQESETPTGMDDQVSEEHTAEKEAHNEYLAAPSTTEEPSSHHFDTLDPQDTLLTDNIEHNEVQSNYTTDAVDTSDDVNPELTTNNKRKHSQLPEEQHLDPQSDNHPNKRSKRDASPTTGQIDDFPTVGEKSARTKPLLSKPNTTQSKHRSTDFSHRSMVEDIAAAQSKAQQPSFSTDNNREKALKDLMGHVPESQRRKARKDLSWFNKACQGFTGRSLKPENGAWSLKGMTTSLQNHQVISAGFMRRRETGDELPKSGILGDQMGLGKTVIALACIVNGKPCKQPGWAPDPDGKDEDMPQTTLIVVPNSLLTQWFNEISLHCEEVSKRSEWGIGLIKVFRDRDSSTTRPRDLYDADIVLTTYWDVQKSLPKLVYPKDMPEKDKAAYLEENFTKKLGLLQKVNFHSIILDEGHTIRNAASHTSQAAFNLQANHRWILSGSPMLNGSFDVYSYAYFIRHPLVYPKMTLEAWKRLYGLRKHDKQPAPLPDTLMHCIHRFTHSDELFGARLVTLPPMHHGVFETEFLPFEKVINRIIDHRFKFITRSLNKDGEEVSGSMNFLAILTMKRQLSSHPLILPTEVCDFLEPTDFEELDVCLKQQEKRGHKGNNLIRRLREQLQAVHSSQQVPKDANTQNLTESLFSRSLDLDEVHELGDQQQRKGKGKKAKTGKSHGKDVEYSSFLAAFSKTTNLHIHKQRTQCAACGRHDDQARRALPCNHIYCKTHLEDMMHEQQSATPVCKSRGCGEVIQRSRLAEMVDASFPKWQNEDGEVFPSAKTLAVKSQILNFWDRKTGDPTAKVIVFTVWRGMLEILSRIFHSEGWEHTTLHGGLDQKVRDENIENFKSDPTVKILIATLTTGGTGLNLTCAPKAILCEPWWHSGAEDQAFGRLYRIGQEKETTFTKIVVKDSIDEMLMDIQEKKNIDINQVLKDKKGHQMQQLQRYAAEWLKDHKSS</sequence>
<dbReference type="PRINTS" id="PR00081">
    <property type="entry name" value="GDHRDH"/>
</dbReference>
<dbReference type="Pfam" id="PF00176">
    <property type="entry name" value="SNF2-rel_dom"/>
    <property type="match status" value="1"/>
</dbReference>
<accession>A0A4S9M1E9</accession>
<feature type="compositionally biased region" description="Basic residues" evidence="6">
    <location>
        <begin position="1169"/>
        <end position="1181"/>
    </location>
</feature>
<evidence type="ECO:0000313" key="9">
    <source>
        <dbReference type="EMBL" id="THY35990.1"/>
    </source>
</evidence>
<dbReference type="Gene3D" id="3.40.50.10810">
    <property type="entry name" value="Tandem AAA-ATPase domain"/>
    <property type="match status" value="1"/>
</dbReference>
<dbReference type="InterPro" id="IPR036291">
    <property type="entry name" value="NAD(P)-bd_dom_sf"/>
</dbReference>
<gene>
    <name evidence="9" type="ORF">D6D01_00773</name>
</gene>
<dbReference type="InterPro" id="IPR038718">
    <property type="entry name" value="SNF2-like_sf"/>
</dbReference>
<dbReference type="EMBL" id="QZBD01000012">
    <property type="protein sequence ID" value="THY35990.1"/>
    <property type="molecule type" value="Genomic_DNA"/>
</dbReference>
<dbReference type="InterPro" id="IPR002347">
    <property type="entry name" value="SDR_fam"/>
</dbReference>
<comment type="caution">
    <text evidence="9">The sequence shown here is derived from an EMBL/GenBank/DDBJ whole genome shotgun (WGS) entry which is preliminary data.</text>
</comment>
<dbReference type="GO" id="GO:0006281">
    <property type="term" value="P:DNA repair"/>
    <property type="evidence" value="ECO:0007669"/>
    <property type="project" value="TreeGrafter"/>
</dbReference>
<reference evidence="9 10" key="1">
    <citation type="submission" date="2018-10" db="EMBL/GenBank/DDBJ databases">
        <title>Fifty Aureobasidium pullulans genomes reveal a recombining polyextremotolerant generalist.</title>
        <authorList>
            <person name="Gostincar C."/>
            <person name="Turk M."/>
            <person name="Zajc J."/>
            <person name="Gunde-Cimerman N."/>
        </authorList>
    </citation>
    <scope>NUCLEOTIDE SEQUENCE [LARGE SCALE GENOMIC DNA]</scope>
    <source>
        <strain evidence="9 10">EXF-6604</strain>
    </source>
</reference>
<feature type="compositionally biased region" description="Polar residues" evidence="6">
    <location>
        <begin position="575"/>
        <end position="584"/>
    </location>
</feature>